<proteinExistence type="predicted"/>
<feature type="domain" description="Uracil-DNA glycosylase-like" evidence="1">
    <location>
        <begin position="40"/>
        <end position="203"/>
    </location>
</feature>
<dbReference type="Pfam" id="PF03167">
    <property type="entry name" value="UDG"/>
    <property type="match status" value="1"/>
</dbReference>
<evidence type="ECO:0000313" key="3">
    <source>
        <dbReference type="Proteomes" id="UP000232163"/>
    </source>
</evidence>
<dbReference type="InterPro" id="IPR047124">
    <property type="entry name" value="HI_0220.2"/>
</dbReference>
<dbReference type="EMBL" id="MZMT01000037">
    <property type="protein sequence ID" value="PIO43508.1"/>
    <property type="molecule type" value="Genomic_DNA"/>
</dbReference>
<dbReference type="Proteomes" id="UP000232163">
    <property type="component" value="Unassembled WGS sequence"/>
</dbReference>
<dbReference type="SMART" id="SM00986">
    <property type="entry name" value="UDG"/>
    <property type="match status" value="1"/>
</dbReference>
<accession>A0A2N9VVJ0</accession>
<dbReference type="CDD" id="cd10033">
    <property type="entry name" value="UDG_like"/>
    <property type="match status" value="1"/>
</dbReference>
<dbReference type="Gene3D" id="3.40.470.10">
    <property type="entry name" value="Uracil-DNA glycosylase-like domain"/>
    <property type="match status" value="1"/>
</dbReference>
<dbReference type="InterPro" id="IPR005122">
    <property type="entry name" value="Uracil-DNA_glycosylase-like"/>
</dbReference>
<dbReference type="PANTHER" id="PTHR42160">
    <property type="entry name" value="URACIL-DNA GLYCOSYLASE SUPERFAMILY PROTEIN"/>
    <property type="match status" value="1"/>
</dbReference>
<evidence type="ECO:0000313" key="2">
    <source>
        <dbReference type="EMBL" id="PIO43508.1"/>
    </source>
</evidence>
<reference evidence="2 3" key="1">
    <citation type="journal article" date="2017" name="Int J Environ Stud">
        <title>Does the Miocene-Pliocene relict legume Oxytropis triphylla form nitrogen-fixing nodules with a combination of bacterial strains?</title>
        <authorList>
            <person name="Safronova V."/>
            <person name="Belimov A."/>
            <person name="Sazanova A."/>
            <person name="Kuznetsova I."/>
            <person name="Popova J."/>
            <person name="Andronov E."/>
            <person name="Verkhozina A."/>
            <person name="Tikhonovich I."/>
        </authorList>
    </citation>
    <scope>NUCLEOTIDE SEQUENCE [LARGE SCALE GENOMIC DNA]</scope>
    <source>
        <strain evidence="2 3">Tri-38</strain>
    </source>
</reference>
<comment type="caution">
    <text evidence="2">The sequence shown here is derived from an EMBL/GenBank/DDBJ whole genome shotgun (WGS) entry which is preliminary data.</text>
</comment>
<keyword evidence="3" id="KW-1185">Reference proteome</keyword>
<gene>
    <name evidence="2" type="ORF">B5P45_16430</name>
</gene>
<evidence type="ECO:0000259" key="1">
    <source>
        <dbReference type="SMART" id="SM00986"/>
    </source>
</evidence>
<dbReference type="InterPro" id="IPR036895">
    <property type="entry name" value="Uracil-DNA_glycosylase-like_sf"/>
</dbReference>
<protein>
    <submittedName>
        <fullName evidence="2">Uracil-DNA glycosylase</fullName>
    </submittedName>
</protein>
<dbReference type="PANTHER" id="PTHR42160:SF1">
    <property type="entry name" value="URACIL-DNA GLYCOSYLASE SUPERFAMILY PROTEIN"/>
    <property type="match status" value="1"/>
</dbReference>
<dbReference type="SMART" id="SM00987">
    <property type="entry name" value="UreE_C"/>
    <property type="match status" value="1"/>
</dbReference>
<sequence length="211" mass="24098">MSLTNVLPALEALSFEIKACRICRDAPRFGPPLPNEPNPVCVVSSTARIVICGQAPGIRVHNTGLAFNDPSGDRLRDWLGVDRETFYDPDKFAIVPMGFCFPGYDAHGSDLPPRRECRETWHDRVFQLMPQIELILTIGQYAQAYHLGRRRRASMTETVSNWREYFEVESGASILPLPHPSWRNNVWLKKNPWFAQNVLPVLREKVRILIS</sequence>
<name>A0A2N9VVJ0_9HYPH</name>
<organism evidence="2 3">
    <name type="scientific">Phyllobacterium zundukense</name>
    <dbReference type="NCBI Taxonomy" id="1867719"/>
    <lineage>
        <taxon>Bacteria</taxon>
        <taxon>Pseudomonadati</taxon>
        <taxon>Pseudomonadota</taxon>
        <taxon>Alphaproteobacteria</taxon>
        <taxon>Hyphomicrobiales</taxon>
        <taxon>Phyllobacteriaceae</taxon>
        <taxon>Phyllobacterium</taxon>
    </lineage>
</organism>
<dbReference type="SUPFAM" id="SSF52141">
    <property type="entry name" value="Uracil-DNA glycosylase-like"/>
    <property type="match status" value="1"/>
</dbReference>
<dbReference type="OrthoDB" id="9789139at2"/>
<dbReference type="AlphaFoldDB" id="A0A2N9VVJ0"/>
<dbReference type="KEGG" id="pht:BLM14_06050"/>
<dbReference type="RefSeq" id="WP_099998569.1">
    <property type="nucleotide sequence ID" value="NZ_CP017940.1"/>
</dbReference>